<gene>
    <name evidence="3" type="ORF">A2713_01785</name>
</gene>
<dbReference type="InterPro" id="IPR029044">
    <property type="entry name" value="Nucleotide-diphossugar_trans"/>
</dbReference>
<evidence type="ECO:0000259" key="2">
    <source>
        <dbReference type="Pfam" id="PF00535"/>
    </source>
</evidence>
<dbReference type="InterPro" id="IPR001173">
    <property type="entry name" value="Glyco_trans_2-like"/>
</dbReference>
<dbReference type="Pfam" id="PF00535">
    <property type="entry name" value="Glycos_transf_2"/>
    <property type="match status" value="1"/>
</dbReference>
<feature type="domain" description="Glycosyltransferase 2-like" evidence="2">
    <location>
        <begin position="4"/>
        <end position="156"/>
    </location>
</feature>
<reference evidence="3 4" key="1">
    <citation type="journal article" date="2016" name="Nat. Commun.">
        <title>Thousands of microbial genomes shed light on interconnected biogeochemical processes in an aquifer system.</title>
        <authorList>
            <person name="Anantharaman K."/>
            <person name="Brown C.T."/>
            <person name="Hug L.A."/>
            <person name="Sharon I."/>
            <person name="Castelle C.J."/>
            <person name="Probst A.J."/>
            <person name="Thomas B.C."/>
            <person name="Singh A."/>
            <person name="Wilkins M.J."/>
            <person name="Karaoz U."/>
            <person name="Brodie E.L."/>
            <person name="Williams K.H."/>
            <person name="Hubbard S.S."/>
            <person name="Banfield J.F."/>
        </authorList>
    </citation>
    <scope>NUCLEOTIDE SEQUENCE [LARGE SCALE GENOMIC DNA]</scope>
</reference>
<feature type="transmembrane region" description="Helical" evidence="1">
    <location>
        <begin position="295"/>
        <end position="319"/>
    </location>
</feature>
<dbReference type="AlphaFoldDB" id="A0A1F4USB8"/>
<organism evidence="3 4">
    <name type="scientific">candidate division WWE3 bacterium RIFCSPHIGHO2_01_FULL_35_17</name>
    <dbReference type="NCBI Taxonomy" id="1802614"/>
    <lineage>
        <taxon>Bacteria</taxon>
        <taxon>Katanobacteria</taxon>
    </lineage>
</organism>
<evidence type="ECO:0000256" key="1">
    <source>
        <dbReference type="SAM" id="Phobius"/>
    </source>
</evidence>
<dbReference type="SUPFAM" id="SSF53448">
    <property type="entry name" value="Nucleotide-diphospho-sugar transferases"/>
    <property type="match status" value="1"/>
</dbReference>
<sequence>MLFSIIIPAYNAEKTIKKCLDSVMKQDFSDFEVIVINDCSIDKTEQIVGQYKVRQVLLERNSGPAAARNRGIKEAKGEIVIFIDSDVAFKGNYALKRLAEVFKKKPEIDGVIMIKDKTPLNDGLTPLFWAYYKYYLWNQPGEFQSSFTTERSAVKKNIFERVGYFDEKYKKADVEDFEFGYRLNKAGFKIYITREIKVLHHFETFKQSIKKTLKRSWQWIRLFLKRKKFDPVYSTKERGVKTLIGALVLPLFILSFFAPLVFYFLILIFFIYVFYSFGFYVFLFKEKKVYLIPSFVFLDLLFCFLTALGAGLSVLGYMFKK</sequence>
<dbReference type="EMBL" id="MEUX01000022">
    <property type="protein sequence ID" value="OGC47073.1"/>
    <property type="molecule type" value="Genomic_DNA"/>
</dbReference>
<keyword evidence="1" id="KW-1133">Transmembrane helix</keyword>
<dbReference type="PANTHER" id="PTHR43685:SF3">
    <property type="entry name" value="SLR2126 PROTEIN"/>
    <property type="match status" value="1"/>
</dbReference>
<evidence type="ECO:0000313" key="4">
    <source>
        <dbReference type="Proteomes" id="UP000176444"/>
    </source>
</evidence>
<evidence type="ECO:0000313" key="3">
    <source>
        <dbReference type="EMBL" id="OGC47073.1"/>
    </source>
</evidence>
<comment type="caution">
    <text evidence="3">The sequence shown here is derived from an EMBL/GenBank/DDBJ whole genome shotgun (WGS) entry which is preliminary data.</text>
</comment>
<keyword evidence="1" id="KW-0812">Transmembrane</keyword>
<feature type="transmembrane region" description="Helical" evidence="1">
    <location>
        <begin position="263"/>
        <end position="283"/>
    </location>
</feature>
<dbReference type="Gene3D" id="3.90.550.10">
    <property type="entry name" value="Spore Coat Polysaccharide Biosynthesis Protein SpsA, Chain A"/>
    <property type="match status" value="1"/>
</dbReference>
<accession>A0A1F4USB8</accession>
<dbReference type="PANTHER" id="PTHR43685">
    <property type="entry name" value="GLYCOSYLTRANSFERASE"/>
    <property type="match status" value="1"/>
</dbReference>
<name>A0A1F4USB8_UNCKA</name>
<dbReference type="Proteomes" id="UP000176444">
    <property type="component" value="Unassembled WGS sequence"/>
</dbReference>
<keyword evidence="1" id="KW-0472">Membrane</keyword>
<proteinExistence type="predicted"/>
<protein>
    <recommendedName>
        <fullName evidence="2">Glycosyltransferase 2-like domain-containing protein</fullName>
    </recommendedName>
</protein>
<dbReference type="InterPro" id="IPR050834">
    <property type="entry name" value="Glycosyltransf_2"/>
</dbReference>